<reference evidence="12" key="1">
    <citation type="submission" date="2024-07" db="EMBL/GenBank/DDBJ databases">
        <title>Two chromosome-level genome assemblies of Korean endemic species Abeliophyllum distichum and Forsythia ovata (Oleaceae).</title>
        <authorList>
            <person name="Jang H."/>
        </authorList>
    </citation>
    <scope>NUCLEOTIDE SEQUENCE [LARGE SCALE GENOMIC DNA]</scope>
</reference>
<evidence type="ECO:0000256" key="5">
    <source>
        <dbReference type="ARBA" id="ARBA00022801"/>
    </source>
</evidence>
<evidence type="ECO:0000256" key="2">
    <source>
        <dbReference type="ARBA" id="ARBA00008834"/>
    </source>
</evidence>
<name>A0ABD1T095_9LAMI</name>
<evidence type="ECO:0000256" key="10">
    <source>
        <dbReference type="SAM" id="SignalP"/>
    </source>
</evidence>
<dbReference type="PROSITE" id="PS00502">
    <property type="entry name" value="POLYGALACTURONASE"/>
    <property type="match status" value="1"/>
</dbReference>
<organism evidence="11 12">
    <name type="scientific">Abeliophyllum distichum</name>
    <dbReference type="NCBI Taxonomy" id="126358"/>
    <lineage>
        <taxon>Eukaryota</taxon>
        <taxon>Viridiplantae</taxon>
        <taxon>Streptophyta</taxon>
        <taxon>Embryophyta</taxon>
        <taxon>Tracheophyta</taxon>
        <taxon>Spermatophyta</taxon>
        <taxon>Magnoliopsida</taxon>
        <taxon>eudicotyledons</taxon>
        <taxon>Gunneridae</taxon>
        <taxon>Pentapetalae</taxon>
        <taxon>asterids</taxon>
        <taxon>lamiids</taxon>
        <taxon>Lamiales</taxon>
        <taxon>Oleaceae</taxon>
        <taxon>Forsythieae</taxon>
        <taxon>Abeliophyllum</taxon>
    </lineage>
</organism>
<dbReference type="SUPFAM" id="SSF51126">
    <property type="entry name" value="Pectin lyase-like"/>
    <property type="match status" value="1"/>
</dbReference>
<comment type="caution">
    <text evidence="11">The sequence shown here is derived from an EMBL/GenBank/DDBJ whole genome shotgun (WGS) entry which is preliminary data.</text>
</comment>
<evidence type="ECO:0000313" key="12">
    <source>
        <dbReference type="Proteomes" id="UP001604336"/>
    </source>
</evidence>
<comment type="subcellular location">
    <subcellularLocation>
        <location evidence="1">Secreted</location>
        <location evidence="1">Cell wall</location>
    </subcellularLocation>
</comment>
<dbReference type="InterPro" id="IPR000743">
    <property type="entry name" value="Glyco_hydro_28"/>
</dbReference>
<proteinExistence type="inferred from homology"/>
<keyword evidence="7" id="KW-0961">Cell wall biogenesis/degradation</keyword>
<evidence type="ECO:0000256" key="4">
    <source>
        <dbReference type="ARBA" id="ARBA00022525"/>
    </source>
</evidence>
<keyword evidence="6 9" id="KW-0326">Glycosidase</keyword>
<dbReference type="InterPro" id="IPR012334">
    <property type="entry name" value="Pectin_lyas_fold"/>
</dbReference>
<feature type="active site" evidence="8">
    <location>
        <position position="243"/>
    </location>
</feature>
<evidence type="ECO:0000256" key="8">
    <source>
        <dbReference type="PROSITE-ProRule" id="PRU10052"/>
    </source>
</evidence>
<feature type="chain" id="PRO_5044804269" evidence="10">
    <location>
        <begin position="24"/>
        <end position="396"/>
    </location>
</feature>
<evidence type="ECO:0000256" key="3">
    <source>
        <dbReference type="ARBA" id="ARBA00022512"/>
    </source>
</evidence>
<dbReference type="Pfam" id="PF00295">
    <property type="entry name" value="Glyco_hydro_28"/>
    <property type="match status" value="1"/>
</dbReference>
<dbReference type="PANTHER" id="PTHR31375">
    <property type="match status" value="1"/>
</dbReference>
<evidence type="ECO:0000256" key="7">
    <source>
        <dbReference type="ARBA" id="ARBA00023316"/>
    </source>
</evidence>
<dbReference type="Gene3D" id="2.160.20.10">
    <property type="entry name" value="Single-stranded right-handed beta-helix, Pectin lyase-like"/>
    <property type="match status" value="1"/>
</dbReference>
<dbReference type="Proteomes" id="UP001604336">
    <property type="component" value="Unassembled WGS sequence"/>
</dbReference>
<keyword evidence="4" id="KW-0964">Secreted</keyword>
<dbReference type="InterPro" id="IPR006626">
    <property type="entry name" value="PbH1"/>
</dbReference>
<comment type="similarity">
    <text evidence="2 9">Belongs to the glycosyl hydrolase 28 family.</text>
</comment>
<protein>
    <submittedName>
        <fullName evidence="11">Pectin lyase-like superfamily protein</fullName>
    </submittedName>
</protein>
<keyword evidence="12" id="KW-1185">Reference proteome</keyword>
<feature type="signal peptide" evidence="10">
    <location>
        <begin position="1"/>
        <end position="23"/>
    </location>
</feature>
<dbReference type="AlphaFoldDB" id="A0ABD1T095"/>
<keyword evidence="5 9" id="KW-0378">Hydrolase</keyword>
<dbReference type="SMART" id="SM00710">
    <property type="entry name" value="PbH1"/>
    <property type="match status" value="5"/>
</dbReference>
<gene>
    <name evidence="11" type="ORF">Adt_21763</name>
</gene>
<dbReference type="GO" id="GO:0071555">
    <property type="term" value="P:cell wall organization"/>
    <property type="evidence" value="ECO:0007669"/>
    <property type="project" value="UniProtKB-KW"/>
</dbReference>
<evidence type="ECO:0000256" key="1">
    <source>
        <dbReference type="ARBA" id="ARBA00004191"/>
    </source>
</evidence>
<dbReference type="FunFam" id="2.160.20.10:FF:000016">
    <property type="entry name" value="Polygalacturonase 7"/>
    <property type="match status" value="1"/>
</dbReference>
<dbReference type="InterPro" id="IPR011050">
    <property type="entry name" value="Pectin_lyase_fold/virulence"/>
</dbReference>
<evidence type="ECO:0000256" key="9">
    <source>
        <dbReference type="RuleBase" id="RU361169"/>
    </source>
</evidence>
<evidence type="ECO:0000256" key="6">
    <source>
        <dbReference type="ARBA" id="ARBA00023295"/>
    </source>
</evidence>
<dbReference type="EMBL" id="JBFOLK010000006">
    <property type="protein sequence ID" value="KAL2506142.1"/>
    <property type="molecule type" value="Genomic_DNA"/>
</dbReference>
<sequence length="396" mass="42405">MSGALNFLLALHFLLTFFHCSSLAAMAKYNVQNFGAKPNGKTDSTKSFLSAWASACASAQPATIYVPPGRYLLGAATFAGQSCKNPAITIRIDGTLVAPSNYNVIGNSGNWIKFERVTGVSVIGGTLDGQGAKLWACKNSSKNCPKGAKTLSFYNSNNIIINGLSSINSQKFHILVYGCQNAKLVGIKVSAPGNSPNTDGLHVQKSTRVTIMNSKFGTGDDCVSIGPGTSNLWIENVACGPGHGISIGSLAWELQEPGVQNVTVKSATFTGTQNGVRVKTWARPSNGFVKYILFQHLVMVNVKNPIIIDQNYCPHHKNCPDQVSGVKISDITYQDIHGSSATKIAMKFDCSKKYPCNGITLKDVNLIYKNEPAQSSCINAYGKSSSLVRPNSCLYN</sequence>
<keyword evidence="10" id="KW-0732">Signal</keyword>
<keyword evidence="3" id="KW-0134">Cell wall</keyword>
<accession>A0ABD1T095</accession>
<dbReference type="GO" id="GO:0004553">
    <property type="term" value="F:hydrolase activity, hydrolyzing O-glycosyl compounds"/>
    <property type="evidence" value="ECO:0007669"/>
    <property type="project" value="UniProtKB-ARBA"/>
</dbReference>
<evidence type="ECO:0000313" key="11">
    <source>
        <dbReference type="EMBL" id="KAL2506142.1"/>
    </source>
</evidence>